<feature type="domain" description="Tyr recombinase" evidence="3">
    <location>
        <begin position="175"/>
        <end position="379"/>
    </location>
</feature>
<dbReference type="EMBL" id="RPFW01000010">
    <property type="protein sequence ID" value="TVZ00152.1"/>
    <property type="molecule type" value="Genomic_DNA"/>
</dbReference>
<organism evidence="4 5">
    <name type="scientific">Trebonia kvetii</name>
    <dbReference type="NCBI Taxonomy" id="2480626"/>
    <lineage>
        <taxon>Bacteria</taxon>
        <taxon>Bacillati</taxon>
        <taxon>Actinomycetota</taxon>
        <taxon>Actinomycetes</taxon>
        <taxon>Streptosporangiales</taxon>
        <taxon>Treboniaceae</taxon>
        <taxon>Trebonia</taxon>
    </lineage>
</organism>
<dbReference type="CDD" id="cd01189">
    <property type="entry name" value="INT_ICEBs1_C_like"/>
    <property type="match status" value="1"/>
</dbReference>
<dbReference type="SUPFAM" id="SSF56349">
    <property type="entry name" value="DNA breaking-rejoining enzymes"/>
    <property type="match status" value="1"/>
</dbReference>
<sequence>MADSTARRRGHGEDAIYFDAAKNRYVGAVSLGFGPDGKRNRRKVTGRTKAEVRDKLKALHAELDRGLRTSAVYTVRQAVDDWLQGGLPGRSERTHSVYREALQPLMGQIGNRPLRELTAGDVRTGLEALSGHLSTRYLQIAKTSLARTIRYAEAHDLVGRNVATLTDPPKGAAGRPSRSLTLEQSLALLDAARGSRLNAYIVLSLTVGIRTEEARELRWDHVDLDGDPGALRPVPPSVAVWRSVRQGGDTKTAKSRRTLALPRTAVEALREHRRRQAEDRLAAGAVWQDQGLVFVSTIGTPLDASNVRREFRRITKAAGLGVGWAPRDLRHTFVSLMSADGVPIEEIARLAGHNKTSTTELVYRHELRPVITTGAEVMDRILSRGNP</sequence>
<protein>
    <submittedName>
        <fullName evidence="4">Site-specific integrase</fullName>
    </submittedName>
</protein>
<evidence type="ECO:0000256" key="1">
    <source>
        <dbReference type="ARBA" id="ARBA00023125"/>
    </source>
</evidence>
<evidence type="ECO:0000313" key="5">
    <source>
        <dbReference type="Proteomes" id="UP000460272"/>
    </source>
</evidence>
<dbReference type="Gene3D" id="1.10.150.130">
    <property type="match status" value="1"/>
</dbReference>
<dbReference type="InterPro" id="IPR010998">
    <property type="entry name" value="Integrase_recombinase_N"/>
</dbReference>
<dbReference type="GO" id="GO:0015074">
    <property type="term" value="P:DNA integration"/>
    <property type="evidence" value="ECO:0007669"/>
    <property type="project" value="InterPro"/>
</dbReference>
<dbReference type="InterPro" id="IPR050090">
    <property type="entry name" value="Tyrosine_recombinase_XerCD"/>
</dbReference>
<keyword evidence="2" id="KW-0233">DNA recombination</keyword>
<dbReference type="RefSeq" id="WP_145861779.1">
    <property type="nucleotide sequence ID" value="NZ_RPFW01000010.1"/>
</dbReference>
<dbReference type="PROSITE" id="PS51898">
    <property type="entry name" value="TYR_RECOMBINASE"/>
    <property type="match status" value="1"/>
</dbReference>
<dbReference type="Pfam" id="PF00589">
    <property type="entry name" value="Phage_integrase"/>
    <property type="match status" value="1"/>
</dbReference>
<keyword evidence="1" id="KW-0238">DNA-binding</keyword>
<dbReference type="InterPro" id="IPR002104">
    <property type="entry name" value="Integrase_catalytic"/>
</dbReference>
<evidence type="ECO:0000313" key="4">
    <source>
        <dbReference type="EMBL" id="TVZ00152.1"/>
    </source>
</evidence>
<comment type="caution">
    <text evidence="4">The sequence shown here is derived from an EMBL/GenBank/DDBJ whole genome shotgun (WGS) entry which is preliminary data.</text>
</comment>
<accession>A0A6P2BMG9</accession>
<proteinExistence type="predicted"/>
<name>A0A6P2BMG9_9ACTN</name>
<dbReference type="Gene3D" id="1.10.443.10">
    <property type="entry name" value="Intergrase catalytic core"/>
    <property type="match status" value="1"/>
</dbReference>
<dbReference type="GO" id="GO:0003677">
    <property type="term" value="F:DNA binding"/>
    <property type="evidence" value="ECO:0007669"/>
    <property type="project" value="UniProtKB-KW"/>
</dbReference>
<dbReference type="PANTHER" id="PTHR30349">
    <property type="entry name" value="PHAGE INTEGRASE-RELATED"/>
    <property type="match status" value="1"/>
</dbReference>
<reference evidence="4 5" key="1">
    <citation type="submission" date="2018-11" db="EMBL/GenBank/DDBJ databases">
        <title>Trebonia kvetii gen.nov., sp.nov., a novel acidophilic actinobacterium, and proposal of the new actinobacterial family Treboniaceae fam. nov.</title>
        <authorList>
            <person name="Rapoport D."/>
            <person name="Sagova-Mareckova M."/>
            <person name="Sedlacek I."/>
            <person name="Provaznik J."/>
            <person name="Kralova S."/>
            <person name="Pavlinic D."/>
            <person name="Benes V."/>
            <person name="Kopecky J."/>
        </authorList>
    </citation>
    <scope>NUCLEOTIDE SEQUENCE [LARGE SCALE GENOMIC DNA]</scope>
    <source>
        <strain evidence="4 5">15Tr583</strain>
    </source>
</reference>
<dbReference type="PANTHER" id="PTHR30349:SF91">
    <property type="entry name" value="INTA PROTEIN"/>
    <property type="match status" value="1"/>
</dbReference>
<dbReference type="Proteomes" id="UP000460272">
    <property type="component" value="Unassembled WGS sequence"/>
</dbReference>
<dbReference type="AlphaFoldDB" id="A0A6P2BMG9"/>
<dbReference type="InterPro" id="IPR013762">
    <property type="entry name" value="Integrase-like_cat_sf"/>
</dbReference>
<dbReference type="GO" id="GO:0006310">
    <property type="term" value="P:DNA recombination"/>
    <property type="evidence" value="ECO:0007669"/>
    <property type="project" value="UniProtKB-KW"/>
</dbReference>
<dbReference type="InterPro" id="IPR011010">
    <property type="entry name" value="DNA_brk_join_enz"/>
</dbReference>
<evidence type="ECO:0000256" key="2">
    <source>
        <dbReference type="ARBA" id="ARBA00023172"/>
    </source>
</evidence>
<gene>
    <name evidence="4" type="ORF">EAS64_39580</name>
</gene>
<evidence type="ECO:0000259" key="3">
    <source>
        <dbReference type="PROSITE" id="PS51898"/>
    </source>
</evidence>
<keyword evidence="5" id="KW-1185">Reference proteome</keyword>
<dbReference type="OrthoDB" id="4326943at2"/>